<evidence type="ECO:0000313" key="4">
    <source>
        <dbReference type="Proteomes" id="UP001318860"/>
    </source>
</evidence>
<dbReference type="PANTHER" id="PTHR22872:SF2">
    <property type="entry name" value="INHIBITOR OF BRUTON TYROSINE KINASE"/>
    <property type="match status" value="1"/>
</dbReference>
<dbReference type="InterPro" id="IPR000408">
    <property type="entry name" value="Reg_chr_condens"/>
</dbReference>
<dbReference type="PANTHER" id="PTHR22872">
    <property type="entry name" value="BTK-BINDING PROTEIN-RELATED"/>
    <property type="match status" value="1"/>
</dbReference>
<dbReference type="PROSITE" id="PS50012">
    <property type="entry name" value="RCC1_3"/>
    <property type="match status" value="4"/>
</dbReference>
<evidence type="ECO:0008006" key="5">
    <source>
        <dbReference type="Google" id="ProtNLM"/>
    </source>
</evidence>
<feature type="repeat" description="RCC1" evidence="2">
    <location>
        <begin position="276"/>
        <end position="328"/>
    </location>
</feature>
<dbReference type="SUPFAM" id="SSF81383">
    <property type="entry name" value="F-box domain"/>
    <property type="match status" value="1"/>
</dbReference>
<feature type="repeat" description="RCC1" evidence="2">
    <location>
        <begin position="223"/>
        <end position="275"/>
    </location>
</feature>
<evidence type="ECO:0000256" key="1">
    <source>
        <dbReference type="ARBA" id="ARBA00022737"/>
    </source>
</evidence>
<dbReference type="CDD" id="cd09917">
    <property type="entry name" value="F-box_SF"/>
    <property type="match status" value="1"/>
</dbReference>
<dbReference type="InterPro" id="IPR051625">
    <property type="entry name" value="Signaling_Regulatory_Domain"/>
</dbReference>
<keyword evidence="4" id="KW-1185">Reference proteome</keyword>
<dbReference type="SUPFAM" id="SSF50985">
    <property type="entry name" value="RCC1/BLIP-II"/>
    <property type="match status" value="1"/>
</dbReference>
<feature type="repeat" description="RCC1" evidence="2">
    <location>
        <begin position="368"/>
        <end position="419"/>
    </location>
</feature>
<dbReference type="EMBL" id="JABTTQ020000005">
    <property type="protein sequence ID" value="KAK6157418.1"/>
    <property type="molecule type" value="Genomic_DNA"/>
</dbReference>
<comment type="caution">
    <text evidence="3">The sequence shown here is derived from an EMBL/GenBank/DDBJ whole genome shotgun (WGS) entry which is preliminary data.</text>
</comment>
<protein>
    <recommendedName>
        <fullName evidence="5">Ultraviolet-B receptor UVR8</fullName>
    </recommendedName>
</protein>
<reference evidence="3 4" key="1">
    <citation type="journal article" date="2021" name="Comput. Struct. Biotechnol. J.">
        <title>De novo genome assembly of the potent medicinal plant Rehmannia glutinosa using nanopore technology.</title>
        <authorList>
            <person name="Ma L."/>
            <person name="Dong C."/>
            <person name="Song C."/>
            <person name="Wang X."/>
            <person name="Zheng X."/>
            <person name="Niu Y."/>
            <person name="Chen S."/>
            <person name="Feng W."/>
        </authorList>
    </citation>
    <scope>NUCLEOTIDE SEQUENCE [LARGE SCALE GENOMIC DNA]</scope>
    <source>
        <strain evidence="3">DH-2019</strain>
    </source>
</reference>
<evidence type="ECO:0000313" key="3">
    <source>
        <dbReference type="EMBL" id="KAK6157418.1"/>
    </source>
</evidence>
<organism evidence="3 4">
    <name type="scientific">Rehmannia glutinosa</name>
    <name type="common">Chinese foxglove</name>
    <dbReference type="NCBI Taxonomy" id="99300"/>
    <lineage>
        <taxon>Eukaryota</taxon>
        <taxon>Viridiplantae</taxon>
        <taxon>Streptophyta</taxon>
        <taxon>Embryophyta</taxon>
        <taxon>Tracheophyta</taxon>
        <taxon>Spermatophyta</taxon>
        <taxon>Magnoliopsida</taxon>
        <taxon>eudicotyledons</taxon>
        <taxon>Gunneridae</taxon>
        <taxon>Pentapetalae</taxon>
        <taxon>asterids</taxon>
        <taxon>lamiids</taxon>
        <taxon>Lamiales</taxon>
        <taxon>Orobanchaceae</taxon>
        <taxon>Rehmannieae</taxon>
        <taxon>Rehmannia</taxon>
    </lineage>
</organism>
<name>A0ABR0XDY9_REHGL</name>
<dbReference type="InterPro" id="IPR009091">
    <property type="entry name" value="RCC1/BLIP-II"/>
</dbReference>
<accession>A0ABR0XDY9</accession>
<keyword evidence="1" id="KW-0677">Repeat</keyword>
<feature type="repeat" description="RCC1" evidence="2">
    <location>
        <begin position="420"/>
        <end position="474"/>
    </location>
</feature>
<dbReference type="PROSITE" id="PS00626">
    <property type="entry name" value="RCC1_2"/>
    <property type="match status" value="1"/>
</dbReference>
<gene>
    <name evidence="3" type="ORF">DH2020_011666</name>
</gene>
<dbReference type="Proteomes" id="UP001318860">
    <property type="component" value="Unassembled WGS sequence"/>
</dbReference>
<dbReference type="Pfam" id="PF00415">
    <property type="entry name" value="RCC1"/>
    <property type="match status" value="4"/>
</dbReference>
<dbReference type="Pfam" id="PF13540">
    <property type="entry name" value="RCC1_2"/>
    <property type="match status" value="1"/>
</dbReference>
<dbReference type="InterPro" id="IPR036047">
    <property type="entry name" value="F-box-like_dom_sf"/>
</dbReference>
<evidence type="ECO:0000256" key="2">
    <source>
        <dbReference type="PROSITE-ProRule" id="PRU00235"/>
    </source>
</evidence>
<dbReference type="PRINTS" id="PR00633">
    <property type="entry name" value="RCCNDNSATION"/>
</dbReference>
<proteinExistence type="predicted"/>
<sequence>MGDRLKSSTIDDLPLHLIFEILSSGRLSAVDLVCLELTSRTFSASHGLFPQKFRSLVDCAAFRLCGSHPIYSSLRDNEQNELYNRCNGNWKRVLRFLQSVEQSSHTWFKPPQAMIEPEAKNKHSEYFCESNSVVLLELLDKYWNAIMVLHSSPRMQIKSGRYHTLLINDLGVYSCGSSLCGVLGHGPETTQCVEFTPISFPSRARVIHVSASHNHAAFVTESGEVFTCGDNSSFCCGHRDTGRPIFRPKLVEALKGIPCKQVAAGLSFTMFLTNQGHVYTCGINTHGQLGHGDTQDRPTPQKVEFLESVASIVQIAAGPGYGLAVADDGTLFSTMSLPRAILSFKRKGIHIVRVSAGDEHVVALDSNGHVYTWGKGYCGALGHGDEIDKTTPEHLTSLRSHLAVQVCASKRKTFVLVDNGSVYGFGWMGFGSLGFPDRGVSDKIVRPRVLDSLRSHHISQVSTGLYHTVVVTNQGRVLGFGDNERAQLGHDSLRGCLEPTEILIEGRVNDAQP</sequence>
<dbReference type="Gene3D" id="2.130.10.30">
    <property type="entry name" value="Regulator of chromosome condensation 1/beta-lactamase-inhibitor protein II"/>
    <property type="match status" value="2"/>
</dbReference>